<feature type="compositionally biased region" description="Basic and acidic residues" evidence="1">
    <location>
        <begin position="1"/>
        <end position="17"/>
    </location>
</feature>
<evidence type="ECO:0000256" key="1">
    <source>
        <dbReference type="SAM" id="MobiDB-lite"/>
    </source>
</evidence>
<sequence>MKDEKACPIPRSEERELQGPAELNSSGHRTAENKIGEANLMFGGLRSEISIGIRIKRRLDSRRRRGRRLHFQTHHFYLYLLLKFPVRYPNRCRLHLLLPAIKHLILE</sequence>
<name>A0A6N2M5A9_SALVM</name>
<organism evidence="2">
    <name type="scientific">Salix viminalis</name>
    <name type="common">Common osier</name>
    <name type="synonym">Basket willow</name>
    <dbReference type="NCBI Taxonomy" id="40686"/>
    <lineage>
        <taxon>Eukaryota</taxon>
        <taxon>Viridiplantae</taxon>
        <taxon>Streptophyta</taxon>
        <taxon>Embryophyta</taxon>
        <taxon>Tracheophyta</taxon>
        <taxon>Spermatophyta</taxon>
        <taxon>Magnoliopsida</taxon>
        <taxon>eudicotyledons</taxon>
        <taxon>Gunneridae</taxon>
        <taxon>Pentapetalae</taxon>
        <taxon>rosids</taxon>
        <taxon>fabids</taxon>
        <taxon>Malpighiales</taxon>
        <taxon>Salicaceae</taxon>
        <taxon>Saliceae</taxon>
        <taxon>Salix</taxon>
    </lineage>
</organism>
<reference evidence="2" key="1">
    <citation type="submission" date="2019-03" db="EMBL/GenBank/DDBJ databases">
        <authorList>
            <person name="Mank J."/>
            <person name="Almeida P."/>
        </authorList>
    </citation>
    <scope>NUCLEOTIDE SEQUENCE</scope>
    <source>
        <strain evidence="2">78183</strain>
    </source>
</reference>
<protein>
    <submittedName>
        <fullName evidence="2">Uncharacterized protein</fullName>
    </submittedName>
</protein>
<dbReference type="AlphaFoldDB" id="A0A6N2M5A9"/>
<gene>
    <name evidence="2" type="ORF">SVIM_LOCUS311059</name>
</gene>
<dbReference type="EMBL" id="CAADRP010001685">
    <property type="protein sequence ID" value="VFU47980.1"/>
    <property type="molecule type" value="Genomic_DNA"/>
</dbReference>
<proteinExistence type="predicted"/>
<feature type="region of interest" description="Disordered" evidence="1">
    <location>
        <begin position="1"/>
        <end position="27"/>
    </location>
</feature>
<accession>A0A6N2M5A9</accession>
<evidence type="ECO:0000313" key="2">
    <source>
        <dbReference type="EMBL" id="VFU47980.1"/>
    </source>
</evidence>